<accession>I4BYQ5</accession>
<evidence type="ECO:0000259" key="2">
    <source>
        <dbReference type="Pfam" id="PF21113"/>
    </source>
</evidence>
<dbReference type="InterPro" id="IPR018657">
    <property type="entry name" value="LarA-like_N"/>
</dbReference>
<dbReference type="HOGENOM" id="CLU_050189_0_0_0"/>
<feature type="domain" description="LarA-like N-terminal" evidence="1">
    <location>
        <begin position="10"/>
        <end position="193"/>
    </location>
</feature>
<reference evidence="4" key="1">
    <citation type="journal article" date="2013" name="Stand. Genomic Sci.">
        <title>Complete genome sequence of the moderate thermophile Anaerobaculum mobile type strain (NGA(T)).</title>
        <authorList>
            <person name="Mavromatis K."/>
            <person name="Stackebrandt E."/>
            <person name="Held B."/>
            <person name="Lapidus A."/>
            <person name="Nolan M."/>
            <person name="Lucas S."/>
            <person name="Hammon N."/>
            <person name="Deshpande S."/>
            <person name="Cheng J.F."/>
            <person name="Tapia R."/>
            <person name="Goodwin L.A."/>
            <person name="Pitluck S."/>
            <person name="Liolios K."/>
            <person name="Pagani I."/>
            <person name="Ivanova N."/>
            <person name="Mikhailova N."/>
            <person name="Huntemann M."/>
            <person name="Pati A."/>
            <person name="Chen A."/>
            <person name="Palaniappan K."/>
            <person name="Land M."/>
            <person name="Rohde M."/>
            <person name="Spring S."/>
            <person name="Goker M."/>
            <person name="Woyke T."/>
            <person name="Detter J.C."/>
            <person name="Bristow J."/>
            <person name="Eisen J.A."/>
            <person name="Markowitz V."/>
            <person name="Hugenholtz P."/>
            <person name="Klenk H.P."/>
            <person name="Kyrpides N.C."/>
        </authorList>
    </citation>
    <scope>NUCLEOTIDE SEQUENCE</scope>
    <source>
        <strain evidence="4">ATCC BAA-54 / DSM 13181 / NGA</strain>
    </source>
</reference>
<feature type="domain" description="Lactate racemase C-terminal" evidence="2">
    <location>
        <begin position="261"/>
        <end position="401"/>
    </location>
</feature>
<organism evidence="3 4">
    <name type="scientific">Acetomicrobium mobile (strain ATCC BAA-54 / DSM 13181 / JCM 12221 / NGA)</name>
    <name type="common">Anaerobaculum mobile</name>
    <dbReference type="NCBI Taxonomy" id="891968"/>
    <lineage>
        <taxon>Bacteria</taxon>
        <taxon>Thermotogati</taxon>
        <taxon>Synergistota</taxon>
        <taxon>Synergistia</taxon>
        <taxon>Synergistales</taxon>
        <taxon>Acetomicrobiaceae</taxon>
        <taxon>Acetomicrobium</taxon>
    </lineage>
</organism>
<sequence>MKVKYYDFAEAMIPDERIKAILEPPHGQQINRETFERDLHRLLEEKLASKLSGVKNLLILVDDITRQTPTSWILPIVLDHVARFGIPREKVDILVATGTHRPMSLKEQIEKYGESIVNTVNIKFHDYKNDVVNIGNTRSGIPVMVNKLVLEHDFIMGVGSVIPHRVAGFSGGGKIVQPGISGEKTTGLTHWLSAKYEGREILGKADNPVRKEIEEIAEFAGLDFIINVVPDSHGNPVKVFAGEPKPTFYEAAQFSREYFSVKSTKSKIVITDSFPADLELWQAAKGVYSGDLVLDEGGALILVTPCPEGVGVEFGNLVQRYGYKGYEDVKELVESGELDNLIVAAHLVHVGRVIKDKGVGIILSPGIEAEVAKKIGFIPANNLKEALDIAESLVGEDDIILCKCGGELLPIVD</sequence>
<dbReference type="InterPro" id="IPR047926">
    <property type="entry name" value="Ni_dep_LarA"/>
</dbReference>
<dbReference type="KEGG" id="amo:Anamo_1826"/>
<dbReference type="EMBL" id="CP003198">
    <property type="protein sequence ID" value="AFM22412.1"/>
    <property type="molecule type" value="Genomic_DNA"/>
</dbReference>
<dbReference type="PATRIC" id="fig|891968.3.peg.1812"/>
<dbReference type="eggNOG" id="COG3875">
    <property type="taxonomic scope" value="Bacteria"/>
</dbReference>
<dbReference type="Pfam" id="PF09861">
    <property type="entry name" value="Lar_N"/>
    <property type="match status" value="1"/>
</dbReference>
<dbReference type="InterPro" id="IPR048520">
    <property type="entry name" value="LarA_C"/>
</dbReference>
<dbReference type="AlphaFoldDB" id="I4BYQ5"/>
<dbReference type="PANTHER" id="PTHR33171">
    <property type="entry name" value="LAR_N DOMAIN-CONTAINING PROTEIN"/>
    <property type="match status" value="1"/>
</dbReference>
<protein>
    <submittedName>
        <fullName evidence="3">Uncharacterized protein</fullName>
    </submittedName>
</protein>
<dbReference type="Pfam" id="PF21113">
    <property type="entry name" value="LarA_C"/>
    <property type="match status" value="1"/>
</dbReference>
<name>I4BYQ5_ACEMN</name>
<dbReference type="PANTHER" id="PTHR33171:SF17">
    <property type="entry name" value="LARA-LIKE N-TERMINAL DOMAIN-CONTAINING PROTEIN"/>
    <property type="match status" value="1"/>
</dbReference>
<dbReference type="Proteomes" id="UP000006061">
    <property type="component" value="Chromosome"/>
</dbReference>
<gene>
    <name evidence="3" type="ordered locus">Anamo_1826</name>
</gene>
<dbReference type="InterPro" id="IPR043166">
    <property type="entry name" value="LarA-like_C"/>
</dbReference>
<evidence type="ECO:0000313" key="3">
    <source>
        <dbReference type="EMBL" id="AFM22412.1"/>
    </source>
</evidence>
<keyword evidence="4" id="KW-1185">Reference proteome</keyword>
<dbReference type="Gene3D" id="3.90.226.30">
    <property type="match status" value="1"/>
</dbReference>
<proteinExistence type="predicted"/>
<dbReference type="STRING" id="891968.Anamo_1826"/>
<dbReference type="InterPro" id="IPR048068">
    <property type="entry name" value="LarA-like"/>
</dbReference>
<dbReference type="GO" id="GO:0050043">
    <property type="term" value="F:lactate racemase activity"/>
    <property type="evidence" value="ECO:0007669"/>
    <property type="project" value="InterPro"/>
</dbReference>
<dbReference type="NCBIfam" id="NF033504">
    <property type="entry name" value="Ni_dep_LarA"/>
    <property type="match status" value="1"/>
</dbReference>
<evidence type="ECO:0000259" key="1">
    <source>
        <dbReference type="Pfam" id="PF09861"/>
    </source>
</evidence>
<dbReference type="Gene3D" id="3.40.50.11440">
    <property type="match status" value="1"/>
</dbReference>
<evidence type="ECO:0000313" key="4">
    <source>
        <dbReference type="Proteomes" id="UP000006061"/>
    </source>
</evidence>